<dbReference type="InterPro" id="IPR052704">
    <property type="entry name" value="ECF_Sigma-70_Domain"/>
</dbReference>
<keyword evidence="5" id="KW-1185">Reference proteome</keyword>
<sequence>MSFSEPECDTGSPGDRSVTFETHRAALERLAYRMLGSVADAHDMVQDTWLRWAEVETATIREPRAWLLRACSRRCLDHLKSARVQRERYPGPWLPEPLVCDGVVTGEWAADLAGAARVELDESVSMALLTAMERLSPAERAALLLHDVFDHDYAEVAATLRRTEAACRKLVSRARQQLRRTPSREETTVSAQDHQRLLREFLRAASAGDFEGLKAVLRENVAFHADGGGKATAAGKVLWGAAQVARFFVGVVARSGARYEANQLRWCWYNGAPGVVVLDAPGGQPRTAFSIRIEDGRIAELFALRNPDKLKVFARAGE</sequence>
<name>A0AAF0A0C5_9BACT</name>
<evidence type="ECO:0000313" key="4">
    <source>
        <dbReference type="EMBL" id="WED64918.1"/>
    </source>
</evidence>
<dbReference type="KEGG" id="slom:PXH66_21435"/>
<dbReference type="SUPFAM" id="SSF88659">
    <property type="entry name" value="Sigma3 and sigma4 domains of RNA polymerase sigma factors"/>
    <property type="match status" value="1"/>
</dbReference>
<organism evidence="4 5">
    <name type="scientific">Synoicihabitans lomoniglobus</name>
    <dbReference type="NCBI Taxonomy" id="2909285"/>
    <lineage>
        <taxon>Bacteria</taxon>
        <taxon>Pseudomonadati</taxon>
        <taxon>Verrucomicrobiota</taxon>
        <taxon>Opitutia</taxon>
        <taxon>Opitutales</taxon>
        <taxon>Opitutaceae</taxon>
        <taxon>Synoicihabitans</taxon>
    </lineage>
</organism>
<evidence type="ECO:0000256" key="1">
    <source>
        <dbReference type="ARBA" id="ARBA00011344"/>
    </source>
</evidence>
<protein>
    <submittedName>
        <fullName evidence="4">RNA polymerase sigma factor SigJ</fullName>
    </submittedName>
</protein>
<dbReference type="GO" id="GO:0006352">
    <property type="term" value="P:DNA-templated transcription initiation"/>
    <property type="evidence" value="ECO:0007669"/>
    <property type="project" value="InterPro"/>
</dbReference>
<evidence type="ECO:0000313" key="5">
    <source>
        <dbReference type="Proteomes" id="UP001218638"/>
    </source>
</evidence>
<dbReference type="InterPro" id="IPR007627">
    <property type="entry name" value="RNA_pol_sigma70_r2"/>
</dbReference>
<proteinExistence type="predicted"/>
<dbReference type="InterPro" id="IPR032710">
    <property type="entry name" value="NTF2-like_dom_sf"/>
</dbReference>
<dbReference type="InterPro" id="IPR014284">
    <property type="entry name" value="RNA_pol_sigma-70_dom"/>
</dbReference>
<evidence type="ECO:0000259" key="3">
    <source>
        <dbReference type="Pfam" id="PF08281"/>
    </source>
</evidence>
<dbReference type="GO" id="GO:0003677">
    <property type="term" value="F:DNA binding"/>
    <property type="evidence" value="ECO:0007669"/>
    <property type="project" value="InterPro"/>
</dbReference>
<dbReference type="PANTHER" id="PTHR30173">
    <property type="entry name" value="SIGMA 19 FACTOR"/>
    <property type="match status" value="1"/>
</dbReference>
<dbReference type="InterPro" id="IPR013325">
    <property type="entry name" value="RNA_pol_sigma_r2"/>
</dbReference>
<dbReference type="Pfam" id="PF04542">
    <property type="entry name" value="Sigma70_r2"/>
    <property type="match status" value="1"/>
</dbReference>
<dbReference type="RefSeq" id="WP_330931816.1">
    <property type="nucleotide sequence ID" value="NZ_CP119075.1"/>
</dbReference>
<dbReference type="Gene3D" id="3.10.450.50">
    <property type="match status" value="1"/>
</dbReference>
<dbReference type="Gene3D" id="1.10.10.10">
    <property type="entry name" value="Winged helix-like DNA-binding domain superfamily/Winged helix DNA-binding domain"/>
    <property type="match status" value="1"/>
</dbReference>
<evidence type="ECO:0000259" key="2">
    <source>
        <dbReference type="Pfam" id="PF04542"/>
    </source>
</evidence>
<dbReference type="NCBIfam" id="TIGR02937">
    <property type="entry name" value="sigma70-ECF"/>
    <property type="match status" value="1"/>
</dbReference>
<dbReference type="InterPro" id="IPR013249">
    <property type="entry name" value="RNA_pol_sigma70_r4_t2"/>
</dbReference>
<dbReference type="SUPFAM" id="SSF88946">
    <property type="entry name" value="Sigma2 domain of RNA polymerase sigma factors"/>
    <property type="match status" value="1"/>
</dbReference>
<feature type="domain" description="RNA polymerase sigma factor 70 region 4 type 2" evidence="3">
    <location>
        <begin position="126"/>
        <end position="178"/>
    </location>
</feature>
<reference evidence="4" key="1">
    <citation type="submission" date="2023-03" db="EMBL/GenBank/DDBJ databases">
        <title>Lomoglobus Profundus gen. nov., sp. nov., a novel member of the phylum Verrucomicrobia, isolated from deep-marine sediment of South China Sea.</title>
        <authorList>
            <person name="Ahmad T."/>
            <person name="Ishaq S.E."/>
            <person name="Wang F."/>
        </authorList>
    </citation>
    <scope>NUCLEOTIDE SEQUENCE</scope>
    <source>
        <strain evidence="4">LMO-M01</strain>
    </source>
</reference>
<comment type="subunit">
    <text evidence="1">Interacts transiently with the RNA polymerase catalytic core formed by RpoA, RpoB, RpoC and RpoZ (2 alpha, 1 beta, 1 beta' and 1 omega subunit) to form the RNA polymerase holoenzyme that can initiate transcription.</text>
</comment>
<dbReference type="GO" id="GO:0016987">
    <property type="term" value="F:sigma factor activity"/>
    <property type="evidence" value="ECO:0007669"/>
    <property type="project" value="InterPro"/>
</dbReference>
<dbReference type="AlphaFoldDB" id="A0AAF0A0C5"/>
<dbReference type="Pfam" id="PF08281">
    <property type="entry name" value="Sigma70_r4_2"/>
    <property type="match status" value="1"/>
</dbReference>
<dbReference type="SUPFAM" id="SSF54427">
    <property type="entry name" value="NTF2-like"/>
    <property type="match status" value="1"/>
</dbReference>
<dbReference type="InterPro" id="IPR036388">
    <property type="entry name" value="WH-like_DNA-bd_sf"/>
</dbReference>
<dbReference type="PANTHER" id="PTHR30173:SF43">
    <property type="entry name" value="ECF RNA POLYMERASE SIGMA FACTOR SIGI-RELATED"/>
    <property type="match status" value="1"/>
</dbReference>
<dbReference type="InterPro" id="IPR013324">
    <property type="entry name" value="RNA_pol_sigma_r3/r4-like"/>
</dbReference>
<dbReference type="Gene3D" id="1.10.1740.10">
    <property type="match status" value="1"/>
</dbReference>
<dbReference type="EMBL" id="CP119075">
    <property type="protein sequence ID" value="WED64918.1"/>
    <property type="molecule type" value="Genomic_DNA"/>
</dbReference>
<gene>
    <name evidence="4" type="primary">sigJ</name>
    <name evidence="4" type="ORF">PXH66_21435</name>
</gene>
<accession>A0AAF0A0C5</accession>
<dbReference type="Proteomes" id="UP001218638">
    <property type="component" value="Chromosome"/>
</dbReference>
<dbReference type="NCBIfam" id="NF007214">
    <property type="entry name" value="PRK09636.1"/>
    <property type="match status" value="1"/>
</dbReference>
<feature type="domain" description="RNA polymerase sigma-70 region 2" evidence="2">
    <location>
        <begin position="20"/>
        <end position="83"/>
    </location>
</feature>